<dbReference type="PROSITE" id="PS50280">
    <property type="entry name" value="SET"/>
    <property type="match status" value="1"/>
</dbReference>
<dbReference type="SUPFAM" id="SSF82199">
    <property type="entry name" value="SET domain"/>
    <property type="match status" value="1"/>
</dbReference>
<feature type="domain" description="SET" evidence="1">
    <location>
        <begin position="25"/>
        <end position="241"/>
    </location>
</feature>
<protein>
    <submittedName>
        <fullName evidence="2">SET domain-containing protein</fullName>
    </submittedName>
</protein>
<dbReference type="Proteomes" id="UP000267821">
    <property type="component" value="Unassembled WGS sequence"/>
</dbReference>
<dbReference type="Pfam" id="PF00856">
    <property type="entry name" value="SET"/>
    <property type="match status" value="1"/>
</dbReference>
<evidence type="ECO:0000313" key="3">
    <source>
        <dbReference type="Proteomes" id="UP000267821"/>
    </source>
</evidence>
<dbReference type="InterPro" id="IPR050600">
    <property type="entry name" value="SETD3_SETD6_MTase"/>
</dbReference>
<dbReference type="InterPro" id="IPR001214">
    <property type="entry name" value="SET_dom"/>
</dbReference>
<dbReference type="PANTHER" id="PTHR13271:SF137">
    <property type="entry name" value="SET DOMAIN-CONTAINING PROTEIN"/>
    <property type="match status" value="1"/>
</dbReference>
<dbReference type="AlphaFoldDB" id="A0A3N4LFP9"/>
<accession>A0A3N4LFP9</accession>
<dbReference type="EMBL" id="ML121588">
    <property type="protein sequence ID" value="RPB19511.1"/>
    <property type="molecule type" value="Genomic_DNA"/>
</dbReference>
<dbReference type="PANTHER" id="PTHR13271">
    <property type="entry name" value="UNCHARACTERIZED PUTATIVE METHYLTRANSFERASE"/>
    <property type="match status" value="1"/>
</dbReference>
<dbReference type="GO" id="GO:0016279">
    <property type="term" value="F:protein-lysine N-methyltransferase activity"/>
    <property type="evidence" value="ECO:0007669"/>
    <property type="project" value="InterPro"/>
</dbReference>
<dbReference type="CDD" id="cd19177">
    <property type="entry name" value="SET_SETD4"/>
    <property type="match status" value="1"/>
</dbReference>
<reference evidence="2 3" key="1">
    <citation type="journal article" date="2018" name="Nat. Ecol. Evol.">
        <title>Pezizomycetes genomes reveal the molecular basis of ectomycorrhizal truffle lifestyle.</title>
        <authorList>
            <person name="Murat C."/>
            <person name="Payen T."/>
            <person name="Noel B."/>
            <person name="Kuo A."/>
            <person name="Morin E."/>
            <person name="Chen J."/>
            <person name="Kohler A."/>
            <person name="Krizsan K."/>
            <person name="Balestrini R."/>
            <person name="Da Silva C."/>
            <person name="Montanini B."/>
            <person name="Hainaut M."/>
            <person name="Levati E."/>
            <person name="Barry K.W."/>
            <person name="Belfiori B."/>
            <person name="Cichocki N."/>
            <person name="Clum A."/>
            <person name="Dockter R.B."/>
            <person name="Fauchery L."/>
            <person name="Guy J."/>
            <person name="Iotti M."/>
            <person name="Le Tacon F."/>
            <person name="Lindquist E.A."/>
            <person name="Lipzen A."/>
            <person name="Malagnac F."/>
            <person name="Mello A."/>
            <person name="Molinier V."/>
            <person name="Miyauchi S."/>
            <person name="Poulain J."/>
            <person name="Riccioni C."/>
            <person name="Rubini A."/>
            <person name="Sitrit Y."/>
            <person name="Splivallo R."/>
            <person name="Traeger S."/>
            <person name="Wang M."/>
            <person name="Zifcakova L."/>
            <person name="Wipf D."/>
            <person name="Zambonelli A."/>
            <person name="Paolocci F."/>
            <person name="Nowrousian M."/>
            <person name="Ottonello S."/>
            <person name="Baldrian P."/>
            <person name="Spatafora J.W."/>
            <person name="Henrissat B."/>
            <person name="Nagy L.G."/>
            <person name="Aury J.M."/>
            <person name="Wincker P."/>
            <person name="Grigoriev I.V."/>
            <person name="Bonfante P."/>
            <person name="Martin F.M."/>
        </authorList>
    </citation>
    <scope>NUCLEOTIDE SEQUENCE [LARGE SCALE GENOMIC DNA]</scope>
    <source>
        <strain evidence="2 3">ATCC MYA-4762</strain>
    </source>
</reference>
<proteinExistence type="predicted"/>
<name>A0A3N4LFP9_9PEZI</name>
<keyword evidence="3" id="KW-1185">Reference proteome</keyword>
<dbReference type="InterPro" id="IPR044429">
    <property type="entry name" value="SETD4_SET"/>
</dbReference>
<dbReference type="InterPro" id="IPR046341">
    <property type="entry name" value="SET_dom_sf"/>
</dbReference>
<evidence type="ECO:0000313" key="2">
    <source>
        <dbReference type="EMBL" id="RPB19511.1"/>
    </source>
</evidence>
<dbReference type="Gene3D" id="3.90.1410.10">
    <property type="entry name" value="set domain protein methyltransferase, domain 1"/>
    <property type="match status" value="1"/>
</dbReference>
<dbReference type="InParanoid" id="A0A3N4LFP9"/>
<sequence>MAELPAGQVHDDFTTWARQNGITIKKVKVSAIPNAGIGIVATEDIKAGETLVFTPSSFLLTREVAVASVPTLPIRTDENGRERGLHELRTHALIAAVLATKSYKEQKSWLDVWPNHNSFKEFMPLLWLQETQQLLTPSAISHVNRQREKLETDFNLVKGLGFEVTKEGFEHAWVIVNTRTLFYKPASYKDALREDCMCLCPFIDYFNHSDEGCKVELSPKGFTVISNREYRAGDQVFVSYGPHNNDFLLCEYGFLLDNNKYDDVNIDSFILPRLNQVQKSHLESRDFLGDYNLDQTGFCFRSQVALRMSLLNVRSGNAAEKLNWLQMYIAGVYDGSREEHFVQETENRICGEIINRASDVNKELKRLEGLDRGTSGSNTLVMLRKRWAQVLDIIRELGVNMGWDGGKLEE</sequence>
<evidence type="ECO:0000259" key="1">
    <source>
        <dbReference type="PROSITE" id="PS50280"/>
    </source>
</evidence>
<organism evidence="2 3">
    <name type="scientific">Terfezia boudieri ATCC MYA-4762</name>
    <dbReference type="NCBI Taxonomy" id="1051890"/>
    <lineage>
        <taxon>Eukaryota</taxon>
        <taxon>Fungi</taxon>
        <taxon>Dikarya</taxon>
        <taxon>Ascomycota</taxon>
        <taxon>Pezizomycotina</taxon>
        <taxon>Pezizomycetes</taxon>
        <taxon>Pezizales</taxon>
        <taxon>Pezizaceae</taxon>
        <taxon>Terfezia</taxon>
    </lineage>
</organism>
<dbReference type="FunCoup" id="A0A3N4LFP9">
    <property type="interactions" value="68"/>
</dbReference>
<dbReference type="STRING" id="1051890.A0A3N4LFP9"/>
<gene>
    <name evidence="2" type="ORF">L211DRAFT_794104</name>
</gene>
<dbReference type="OrthoDB" id="341421at2759"/>